<dbReference type="OrthoDB" id="5855668at2759"/>
<evidence type="ECO:0000256" key="1">
    <source>
        <dbReference type="SAM" id="MobiDB-lite"/>
    </source>
</evidence>
<evidence type="ECO:0000313" key="3">
    <source>
        <dbReference type="Proteomes" id="UP000314294"/>
    </source>
</evidence>
<comment type="caution">
    <text evidence="2">The sequence shown here is derived from an EMBL/GenBank/DDBJ whole genome shotgun (WGS) entry which is preliminary data.</text>
</comment>
<accession>A0A4Z2FNC9</accession>
<dbReference type="EMBL" id="SRLO01001049">
    <property type="protein sequence ID" value="TNN42273.1"/>
    <property type="molecule type" value="Genomic_DNA"/>
</dbReference>
<feature type="region of interest" description="Disordered" evidence="1">
    <location>
        <begin position="57"/>
        <end position="88"/>
    </location>
</feature>
<keyword evidence="3" id="KW-1185">Reference proteome</keyword>
<dbReference type="Proteomes" id="UP000314294">
    <property type="component" value="Unassembled WGS sequence"/>
</dbReference>
<gene>
    <name evidence="2" type="ORF">EYF80_047568</name>
</gene>
<feature type="compositionally biased region" description="Basic and acidic residues" evidence="1">
    <location>
        <begin position="69"/>
        <end position="88"/>
    </location>
</feature>
<organism evidence="2 3">
    <name type="scientific">Liparis tanakae</name>
    <name type="common">Tanaka's snailfish</name>
    <dbReference type="NCBI Taxonomy" id="230148"/>
    <lineage>
        <taxon>Eukaryota</taxon>
        <taxon>Metazoa</taxon>
        <taxon>Chordata</taxon>
        <taxon>Craniata</taxon>
        <taxon>Vertebrata</taxon>
        <taxon>Euteleostomi</taxon>
        <taxon>Actinopterygii</taxon>
        <taxon>Neopterygii</taxon>
        <taxon>Teleostei</taxon>
        <taxon>Neoteleostei</taxon>
        <taxon>Acanthomorphata</taxon>
        <taxon>Eupercaria</taxon>
        <taxon>Perciformes</taxon>
        <taxon>Cottioidei</taxon>
        <taxon>Cottales</taxon>
        <taxon>Liparidae</taxon>
        <taxon>Liparis</taxon>
    </lineage>
</organism>
<sequence>MAQESVSTNGQRWKSGEVLKAWWAGAELPGGLWGRVGPDGLAVVVVHHLLGNLRQHALSQGRRGRLGRRREEERRGGEERRRGGDGRRFSLLTATMGLH</sequence>
<protein>
    <submittedName>
        <fullName evidence="2">Uncharacterized protein</fullName>
    </submittedName>
</protein>
<proteinExistence type="predicted"/>
<reference evidence="2 3" key="1">
    <citation type="submission" date="2019-03" db="EMBL/GenBank/DDBJ databases">
        <title>First draft genome of Liparis tanakae, snailfish: a comprehensive survey of snailfish specific genes.</title>
        <authorList>
            <person name="Kim W."/>
            <person name="Song I."/>
            <person name="Jeong J.-H."/>
            <person name="Kim D."/>
            <person name="Kim S."/>
            <person name="Ryu S."/>
            <person name="Song J.Y."/>
            <person name="Lee S.K."/>
        </authorList>
    </citation>
    <scope>NUCLEOTIDE SEQUENCE [LARGE SCALE GENOMIC DNA]</scope>
    <source>
        <tissue evidence="2">Muscle</tissue>
    </source>
</reference>
<name>A0A4Z2FNC9_9TELE</name>
<evidence type="ECO:0000313" key="2">
    <source>
        <dbReference type="EMBL" id="TNN42273.1"/>
    </source>
</evidence>
<dbReference type="AlphaFoldDB" id="A0A4Z2FNC9"/>